<dbReference type="EMBL" id="JRKL02002318">
    <property type="protein sequence ID" value="KAF3959502.1"/>
    <property type="molecule type" value="Genomic_DNA"/>
</dbReference>
<keyword evidence="1" id="KW-1133">Transmembrane helix</keyword>
<organism evidence="2 3">
    <name type="scientific">Castanea mollissima</name>
    <name type="common">Chinese chestnut</name>
    <dbReference type="NCBI Taxonomy" id="60419"/>
    <lineage>
        <taxon>Eukaryota</taxon>
        <taxon>Viridiplantae</taxon>
        <taxon>Streptophyta</taxon>
        <taxon>Embryophyta</taxon>
        <taxon>Tracheophyta</taxon>
        <taxon>Spermatophyta</taxon>
        <taxon>Magnoliopsida</taxon>
        <taxon>eudicotyledons</taxon>
        <taxon>Gunneridae</taxon>
        <taxon>Pentapetalae</taxon>
        <taxon>rosids</taxon>
        <taxon>fabids</taxon>
        <taxon>Fagales</taxon>
        <taxon>Fagaceae</taxon>
        <taxon>Castanea</taxon>
    </lineage>
</organism>
<gene>
    <name evidence="2" type="ORF">CMV_015692</name>
</gene>
<sequence length="144" mass="16619">MKYMPVPFSKSKCKSVRFLHGKRSSAMVFAARRDSNEPADYNGGCLVDESMIILRKRIHEMKMIERNYEPPEDWMKWEKQYYTRYDEYICTLVGLLQSHLMNTRPSLALGLLALITMSVPVSTVMVVHHFMEVANGVFSAIHLG</sequence>
<comment type="caution">
    <text evidence="2">The sequence shown here is derived from an EMBL/GenBank/DDBJ whole genome shotgun (WGS) entry which is preliminary data.</text>
</comment>
<dbReference type="Proteomes" id="UP000737018">
    <property type="component" value="Unassembled WGS sequence"/>
</dbReference>
<dbReference type="PANTHER" id="PTHR33782">
    <property type="entry name" value="OS01G0121600 PROTEIN"/>
    <property type="match status" value="1"/>
</dbReference>
<evidence type="ECO:0000313" key="3">
    <source>
        <dbReference type="Proteomes" id="UP000737018"/>
    </source>
</evidence>
<evidence type="ECO:0000313" key="2">
    <source>
        <dbReference type="EMBL" id="KAF3959502.1"/>
    </source>
</evidence>
<keyword evidence="3" id="KW-1185">Reference proteome</keyword>
<dbReference type="PANTHER" id="PTHR33782:SF13">
    <property type="entry name" value="BY GENSCAN AND GENEFINDER"/>
    <property type="match status" value="1"/>
</dbReference>
<keyword evidence="1" id="KW-0472">Membrane</keyword>
<keyword evidence="1" id="KW-0812">Transmembrane</keyword>
<protein>
    <submittedName>
        <fullName evidence="2">Uncharacterized protein</fullName>
    </submittedName>
</protein>
<dbReference type="OrthoDB" id="672819at2759"/>
<accession>A0A8J4VJT2</accession>
<reference evidence="2" key="1">
    <citation type="submission" date="2020-03" db="EMBL/GenBank/DDBJ databases">
        <title>Castanea mollissima Vanexum genome sequencing.</title>
        <authorList>
            <person name="Staton M."/>
        </authorList>
    </citation>
    <scope>NUCLEOTIDE SEQUENCE</scope>
    <source>
        <tissue evidence="2">Leaf</tissue>
    </source>
</reference>
<feature type="transmembrane region" description="Helical" evidence="1">
    <location>
        <begin position="107"/>
        <end position="131"/>
    </location>
</feature>
<evidence type="ECO:0000256" key="1">
    <source>
        <dbReference type="SAM" id="Phobius"/>
    </source>
</evidence>
<proteinExistence type="predicted"/>
<dbReference type="AlphaFoldDB" id="A0A8J4VJT2"/>
<name>A0A8J4VJT2_9ROSI</name>